<comment type="caution">
    <text evidence="1">The sequence shown here is derived from an EMBL/GenBank/DDBJ whole genome shotgun (WGS) entry which is preliminary data.</text>
</comment>
<organism evidence="1">
    <name type="scientific">Fusarium clavum</name>
    <dbReference type="NCBI Taxonomy" id="2594811"/>
    <lineage>
        <taxon>Eukaryota</taxon>
        <taxon>Fungi</taxon>
        <taxon>Dikarya</taxon>
        <taxon>Ascomycota</taxon>
        <taxon>Pezizomycotina</taxon>
        <taxon>Sordariomycetes</taxon>
        <taxon>Hypocreomycetidae</taxon>
        <taxon>Hypocreales</taxon>
        <taxon>Nectriaceae</taxon>
        <taxon>Fusarium</taxon>
        <taxon>Fusarium incarnatum-equiseti species complex</taxon>
    </lineage>
</organism>
<name>A0A090MKT1_9HYPO</name>
<gene>
    <name evidence="1" type="ORF">BN850_0130970</name>
</gene>
<proteinExistence type="predicted"/>
<dbReference type="AlphaFoldDB" id="A0A090MKT1"/>
<evidence type="ECO:0000313" key="1">
    <source>
        <dbReference type="EMBL" id="CEG05652.1"/>
    </source>
</evidence>
<accession>A0A090MKT1</accession>
<reference evidence="1" key="1">
    <citation type="submission" date="2013-05" db="EMBL/GenBank/DDBJ databases">
        <title>Draft genome sequences of six wheat associated Fusarium spp. isolates.</title>
        <authorList>
            <person name="Moolhuijzen P.M."/>
            <person name="Manners J.M."/>
            <person name="Wilcox S."/>
            <person name="Bellgard M.I."/>
            <person name="Gardiner D.M."/>
        </authorList>
    </citation>
    <scope>NUCLEOTIDE SEQUENCE</scope>
    <source>
        <strain evidence="1">CS3069</strain>
    </source>
</reference>
<dbReference type="EMBL" id="CBMI010004806">
    <property type="protein sequence ID" value="CEG05652.1"/>
    <property type="molecule type" value="Genomic_DNA"/>
</dbReference>
<sequence length="118" mass="13152">MGDPYSFWYTPGGRILVPCADRMSAPFHKADSSFAQKCDIPLAFPSNVWDPFKSRGGVLSNVLLNPRSIIIIIATHPLATGVPSGWKAVHTVLYMYVLHHWEPLFYVLSPPMAARVEL</sequence>
<protein>
    <submittedName>
        <fullName evidence="1">WGS project CBMI000000000 data, contig CS3069_c004810</fullName>
    </submittedName>
</protein>